<keyword evidence="3" id="KW-1185">Reference proteome</keyword>
<dbReference type="Pfam" id="PF10536">
    <property type="entry name" value="PMD"/>
    <property type="match status" value="1"/>
</dbReference>
<organism evidence="2 3">
    <name type="scientific">Arachis hypogaea</name>
    <name type="common">Peanut</name>
    <dbReference type="NCBI Taxonomy" id="3818"/>
    <lineage>
        <taxon>Eukaryota</taxon>
        <taxon>Viridiplantae</taxon>
        <taxon>Streptophyta</taxon>
        <taxon>Embryophyta</taxon>
        <taxon>Tracheophyta</taxon>
        <taxon>Spermatophyta</taxon>
        <taxon>Magnoliopsida</taxon>
        <taxon>eudicotyledons</taxon>
        <taxon>Gunneridae</taxon>
        <taxon>Pentapetalae</taxon>
        <taxon>rosids</taxon>
        <taxon>fabids</taxon>
        <taxon>Fabales</taxon>
        <taxon>Fabaceae</taxon>
        <taxon>Papilionoideae</taxon>
        <taxon>50 kb inversion clade</taxon>
        <taxon>dalbergioids sensu lato</taxon>
        <taxon>Dalbergieae</taxon>
        <taxon>Pterocarpus clade</taxon>
        <taxon>Arachis</taxon>
    </lineage>
</organism>
<dbReference type="InterPro" id="IPR019557">
    <property type="entry name" value="AminoTfrase-like_pln_mobile"/>
</dbReference>
<dbReference type="PANTHER" id="PTHR46033">
    <property type="entry name" value="PROTEIN MAIN-LIKE 2"/>
    <property type="match status" value="1"/>
</dbReference>
<protein>
    <recommendedName>
        <fullName evidence="1">Aminotransferase-like plant mobile domain-containing protein</fullName>
    </recommendedName>
</protein>
<dbReference type="GO" id="GO:0010073">
    <property type="term" value="P:meristem maintenance"/>
    <property type="evidence" value="ECO:0007669"/>
    <property type="project" value="InterPro"/>
</dbReference>
<name>A0A445EAW6_ARAHY</name>
<evidence type="ECO:0000313" key="2">
    <source>
        <dbReference type="EMBL" id="RYR72591.1"/>
    </source>
</evidence>
<feature type="domain" description="Aminotransferase-like plant mobile" evidence="1">
    <location>
        <begin position="2"/>
        <end position="51"/>
    </location>
</feature>
<dbReference type="InterPro" id="IPR044824">
    <property type="entry name" value="MAIN-like"/>
</dbReference>
<dbReference type="AlphaFoldDB" id="A0A445EAW6"/>
<proteinExistence type="predicted"/>
<accession>A0A445EAW6</accession>
<gene>
    <name evidence="2" type="ORF">Ahy_A02g006816</name>
</gene>
<evidence type="ECO:0000259" key="1">
    <source>
        <dbReference type="Pfam" id="PF10536"/>
    </source>
</evidence>
<sequence>MLTSLIEKWHPNTHTFHLLTSECTITLEDVAIILGLRSDGMPILRLTISSQSLLMDECMDQSLI</sequence>
<evidence type="ECO:0000313" key="3">
    <source>
        <dbReference type="Proteomes" id="UP000289738"/>
    </source>
</evidence>
<comment type="caution">
    <text evidence="2">The sequence shown here is derived from an EMBL/GenBank/DDBJ whole genome shotgun (WGS) entry which is preliminary data.</text>
</comment>
<dbReference type="Proteomes" id="UP000289738">
    <property type="component" value="Chromosome A02"/>
</dbReference>
<reference evidence="2 3" key="1">
    <citation type="submission" date="2019-01" db="EMBL/GenBank/DDBJ databases">
        <title>Sequencing of cultivated peanut Arachis hypogaea provides insights into genome evolution and oil improvement.</title>
        <authorList>
            <person name="Chen X."/>
        </authorList>
    </citation>
    <scope>NUCLEOTIDE SEQUENCE [LARGE SCALE GENOMIC DNA]</scope>
    <source>
        <strain evidence="3">cv. Fuhuasheng</strain>
        <tissue evidence="2">Leaves</tissue>
    </source>
</reference>
<dbReference type="EMBL" id="SDMP01000002">
    <property type="protein sequence ID" value="RYR72591.1"/>
    <property type="molecule type" value="Genomic_DNA"/>
</dbReference>
<dbReference type="PANTHER" id="PTHR46033:SF8">
    <property type="entry name" value="PROTEIN MAINTENANCE OF MERISTEMS-LIKE"/>
    <property type="match status" value="1"/>
</dbReference>